<dbReference type="GO" id="GO:0005525">
    <property type="term" value="F:GTP binding"/>
    <property type="evidence" value="ECO:0007669"/>
    <property type="project" value="UniProtKB-UniRule"/>
</dbReference>
<dbReference type="HAMAP" id="MF_01820">
    <property type="entry name" value="GTPase_RsgA"/>
    <property type="match status" value="1"/>
</dbReference>
<feature type="binding site" evidence="2">
    <location>
        <position position="384"/>
    </location>
    <ligand>
        <name>Zn(2+)</name>
        <dbReference type="ChEBI" id="CHEBI:29105"/>
    </ligand>
</feature>
<dbReference type="CDD" id="cd01854">
    <property type="entry name" value="YjeQ_EngC"/>
    <property type="match status" value="1"/>
</dbReference>
<feature type="binding site" evidence="2">
    <location>
        <position position="392"/>
    </location>
    <ligand>
        <name>Zn(2+)</name>
        <dbReference type="ChEBI" id="CHEBI:29105"/>
    </ligand>
</feature>
<dbReference type="GO" id="GO:0046872">
    <property type="term" value="F:metal ion binding"/>
    <property type="evidence" value="ECO:0007669"/>
    <property type="project" value="UniProtKB-KW"/>
</dbReference>
<accession>A0AB38A7N2</accession>
<dbReference type="SUPFAM" id="SSF52540">
    <property type="entry name" value="P-loop containing nucleoside triphosphate hydrolases"/>
    <property type="match status" value="1"/>
</dbReference>
<comment type="cofactor">
    <cofactor evidence="2">
        <name>Zn(2+)</name>
        <dbReference type="ChEBI" id="CHEBI:29105"/>
    </cofactor>
    <text evidence="2">Binds 1 zinc ion per subunit.</text>
</comment>
<reference evidence="4 5" key="1">
    <citation type="submission" date="2016-10" db="EMBL/GenBank/DDBJ databases">
        <authorList>
            <person name="Varghese N."/>
            <person name="Submissions S."/>
        </authorList>
    </citation>
    <scope>NUCLEOTIDE SEQUENCE [LARGE SCALE GENOMIC DNA]</scope>
    <source>
        <strain evidence="4 5">DSM 20586</strain>
    </source>
</reference>
<dbReference type="AlphaFoldDB" id="A0AB38A7N2"/>
<organism evidence="4 5">
    <name type="scientific">Atopobium minutum</name>
    <dbReference type="NCBI Taxonomy" id="1381"/>
    <lineage>
        <taxon>Bacteria</taxon>
        <taxon>Bacillati</taxon>
        <taxon>Actinomycetota</taxon>
        <taxon>Coriobacteriia</taxon>
        <taxon>Coriobacteriales</taxon>
        <taxon>Atopobiaceae</taxon>
        <taxon>Atopobium</taxon>
    </lineage>
</organism>
<sequence>MLAEPLHLVHMAQKNKHSRNRKSAGKNQVVLPALSSLLDVPSFDALPLSEAQRAAFLHTSAQLAAENGVNRAEYHLGCVVRLDRGFPALACADSVFRAEYSVALSRSARVQAAVGDWVVVRRPQTHDMGVIEAILPRVSDVARWRGNSRGEHQTLAANVGLVLIAQALSEHSLNCNRIARSMVIALDCGARVAVVLTKADRCGDSAQLVEQLRILTRVVGADVPIVVTSAGADEGARRGEDSGIGVSEGADAGVSAGVVANADADMVVSIGAASDQISWGIDAVRALVAPRTTAIVLGESGAGKSTLLNALLGRKILETGAVRSSDDAGRHTTVTRRMVQIPHAGIIVDAPGLRSLPLVGHERGLALAFPEIASAAQGCKFRDCTHTHEPGCEVLAHAAAGDYYPERLAAYLALAAEMRSSKQTLDPDIIV</sequence>
<comment type="function">
    <text evidence="2">One of several proteins that assist in the late maturation steps of the functional core of the 30S ribosomal subunit. Helps release RbfA from mature subunits. May play a role in the assembly of ribosomal proteins into the subunit. Circularly permuted GTPase that catalyzes slow GTP hydrolysis, GTPase activity is stimulated by the 30S ribosomal subunit.</text>
</comment>
<name>A0AB38A7N2_9ACTN</name>
<dbReference type="InterPro" id="IPR004881">
    <property type="entry name" value="Ribosome_biogen_GTPase_RsgA"/>
</dbReference>
<comment type="subcellular location">
    <subcellularLocation>
        <location evidence="2">Cytoplasm</location>
    </subcellularLocation>
</comment>
<keyword evidence="2" id="KW-0699">rRNA-binding</keyword>
<feature type="binding site" evidence="2">
    <location>
        <begin position="298"/>
        <end position="306"/>
    </location>
    <ligand>
        <name>GTP</name>
        <dbReference type="ChEBI" id="CHEBI:37565"/>
    </ligand>
</feature>
<dbReference type="InterPro" id="IPR027417">
    <property type="entry name" value="P-loop_NTPase"/>
</dbReference>
<proteinExistence type="inferred from homology"/>
<feature type="binding site" evidence="2">
    <location>
        <position position="386"/>
    </location>
    <ligand>
        <name>Zn(2+)</name>
        <dbReference type="ChEBI" id="CHEBI:29105"/>
    </ligand>
</feature>
<evidence type="ECO:0000256" key="1">
    <source>
        <dbReference type="ARBA" id="ARBA00022517"/>
    </source>
</evidence>
<dbReference type="EMBL" id="FNSH01000001">
    <property type="protein sequence ID" value="SEB90936.1"/>
    <property type="molecule type" value="Genomic_DNA"/>
</dbReference>
<keyword evidence="2" id="KW-0963">Cytoplasm</keyword>
<dbReference type="EC" id="3.6.1.-" evidence="2"/>
<dbReference type="GO" id="GO:0042274">
    <property type="term" value="P:ribosomal small subunit biogenesis"/>
    <property type="evidence" value="ECO:0007669"/>
    <property type="project" value="UniProtKB-UniRule"/>
</dbReference>
<keyword evidence="2" id="KW-0862">Zinc</keyword>
<dbReference type="GO" id="GO:0019843">
    <property type="term" value="F:rRNA binding"/>
    <property type="evidence" value="ECO:0007669"/>
    <property type="project" value="UniProtKB-KW"/>
</dbReference>
<dbReference type="InterPro" id="IPR010914">
    <property type="entry name" value="RsgA_GTPase_dom"/>
</dbReference>
<dbReference type="PANTHER" id="PTHR32120:SF10">
    <property type="entry name" value="SMALL RIBOSOMAL SUBUNIT BIOGENESIS GTPASE RSGA"/>
    <property type="match status" value="1"/>
</dbReference>
<feature type="binding site" evidence="2">
    <location>
        <begin position="197"/>
        <end position="200"/>
    </location>
    <ligand>
        <name>GTP</name>
        <dbReference type="ChEBI" id="CHEBI:37565"/>
    </ligand>
</feature>
<dbReference type="Pfam" id="PF03193">
    <property type="entry name" value="RsgA_GTPase"/>
    <property type="match status" value="2"/>
</dbReference>
<evidence type="ECO:0000259" key="3">
    <source>
        <dbReference type="Pfam" id="PF03193"/>
    </source>
</evidence>
<comment type="caution">
    <text evidence="4">The sequence shown here is derived from an EMBL/GenBank/DDBJ whole genome shotgun (WGS) entry which is preliminary data.</text>
</comment>
<comment type="subunit">
    <text evidence="2">Monomer. Associates with 30S ribosomal subunit, binds 16S rRNA.</text>
</comment>
<feature type="domain" description="EngC GTPase" evidence="3">
    <location>
        <begin position="135"/>
        <end position="234"/>
    </location>
</feature>
<keyword evidence="2" id="KW-0694">RNA-binding</keyword>
<evidence type="ECO:0000313" key="4">
    <source>
        <dbReference type="EMBL" id="SEB90936.1"/>
    </source>
</evidence>
<protein>
    <recommendedName>
        <fullName evidence="2">Small ribosomal subunit biogenesis GTPase RsgA</fullName>
        <ecNumber evidence="2">3.6.1.-</ecNumber>
    </recommendedName>
</protein>
<keyword evidence="2" id="KW-0378">Hydrolase</keyword>
<keyword evidence="2" id="KW-0547">Nucleotide-binding</keyword>
<feature type="domain" description="EngC GTPase" evidence="3">
    <location>
        <begin position="271"/>
        <end position="356"/>
    </location>
</feature>
<gene>
    <name evidence="2" type="primary">rsgA</name>
    <name evidence="4" type="ORF">SAMN04489746_1264</name>
</gene>
<dbReference type="PANTHER" id="PTHR32120">
    <property type="entry name" value="SMALL RIBOSOMAL SUBUNIT BIOGENESIS GTPASE RSGA"/>
    <property type="match status" value="1"/>
</dbReference>
<dbReference type="Proteomes" id="UP000183687">
    <property type="component" value="Unassembled WGS sequence"/>
</dbReference>
<keyword evidence="2" id="KW-0342">GTP-binding</keyword>
<dbReference type="GO" id="GO:0005737">
    <property type="term" value="C:cytoplasm"/>
    <property type="evidence" value="ECO:0007669"/>
    <property type="project" value="UniProtKB-SubCell"/>
</dbReference>
<keyword evidence="1 2" id="KW-0690">Ribosome biogenesis</keyword>
<keyword evidence="2" id="KW-0479">Metal-binding</keyword>
<dbReference type="GO" id="GO:0003924">
    <property type="term" value="F:GTPase activity"/>
    <property type="evidence" value="ECO:0007669"/>
    <property type="project" value="UniProtKB-UniRule"/>
</dbReference>
<evidence type="ECO:0000256" key="2">
    <source>
        <dbReference type="HAMAP-Rule" id="MF_01820"/>
    </source>
</evidence>
<feature type="binding site" evidence="2">
    <location>
        <position position="379"/>
    </location>
    <ligand>
        <name>Zn(2+)</name>
        <dbReference type="ChEBI" id="CHEBI:29105"/>
    </ligand>
</feature>
<comment type="similarity">
    <text evidence="2">Belongs to the TRAFAC class YlqF/YawG GTPase family. RsgA subfamily.</text>
</comment>
<dbReference type="Gene3D" id="1.10.40.50">
    <property type="entry name" value="Probable gtpase engc, domain 3"/>
    <property type="match status" value="1"/>
</dbReference>
<evidence type="ECO:0000313" key="5">
    <source>
        <dbReference type="Proteomes" id="UP000183687"/>
    </source>
</evidence>
<dbReference type="Gene3D" id="3.40.50.300">
    <property type="entry name" value="P-loop containing nucleotide triphosphate hydrolases"/>
    <property type="match status" value="1"/>
</dbReference>